<dbReference type="AlphaFoldDB" id="A0A314L8G7"/>
<proteinExistence type="predicted"/>
<feature type="region of interest" description="Disordered" evidence="1">
    <location>
        <begin position="1"/>
        <end position="64"/>
    </location>
</feature>
<name>A0A314L8G7_NICAT</name>
<accession>A0A314L8G7</accession>
<dbReference type="Proteomes" id="UP000187609">
    <property type="component" value="Unassembled WGS sequence"/>
</dbReference>
<keyword evidence="3" id="KW-1185">Reference proteome</keyword>
<evidence type="ECO:0000313" key="2">
    <source>
        <dbReference type="EMBL" id="OIT38081.1"/>
    </source>
</evidence>
<evidence type="ECO:0000313" key="3">
    <source>
        <dbReference type="Proteomes" id="UP000187609"/>
    </source>
</evidence>
<gene>
    <name evidence="2" type="ORF">A4A49_04105</name>
</gene>
<sequence>MPPRKDTGKGKATSMDQAKEKPTSAPPPKKRKGGEATSSMTGTQAVAGVAAMRQQPPSQWEFGINSIPPHTRDWYKRCRPKHIHPEGAIQERSVKAKYPAILERHPGFGHERVEEEPEFDHTIDQLIRQTDITNLRLKDEAGTPSLTGAERNARDDSFMAHLYGMMDLQLRIGGRPATSEERTELEQRYPLNAHAQQLVGVGEEYILLADEDVNTPEQS</sequence>
<protein>
    <submittedName>
        <fullName evidence="2">Uncharacterized protein</fullName>
    </submittedName>
</protein>
<reference evidence="2" key="1">
    <citation type="submission" date="2016-11" db="EMBL/GenBank/DDBJ databases">
        <title>The genome of Nicotiana attenuata.</title>
        <authorList>
            <person name="Xu S."/>
            <person name="Brockmoeller T."/>
            <person name="Gaquerel E."/>
            <person name="Navarro A."/>
            <person name="Kuhl H."/>
            <person name="Gase K."/>
            <person name="Ling Z."/>
            <person name="Zhou W."/>
            <person name="Kreitzer C."/>
            <person name="Stanke M."/>
            <person name="Tang H."/>
            <person name="Lyons E."/>
            <person name="Pandey P."/>
            <person name="Pandey S.P."/>
            <person name="Timmermann B."/>
            <person name="Baldwin I.T."/>
        </authorList>
    </citation>
    <scope>NUCLEOTIDE SEQUENCE [LARGE SCALE GENOMIC DNA]</scope>
    <source>
        <strain evidence="2">UT</strain>
    </source>
</reference>
<comment type="caution">
    <text evidence="2">The sequence shown here is derived from an EMBL/GenBank/DDBJ whole genome shotgun (WGS) entry which is preliminary data.</text>
</comment>
<dbReference type="EMBL" id="MJEQ01000239">
    <property type="protein sequence ID" value="OIT38081.1"/>
    <property type="molecule type" value="Genomic_DNA"/>
</dbReference>
<evidence type="ECO:0000256" key="1">
    <source>
        <dbReference type="SAM" id="MobiDB-lite"/>
    </source>
</evidence>
<organism evidence="2 3">
    <name type="scientific">Nicotiana attenuata</name>
    <name type="common">Coyote tobacco</name>
    <dbReference type="NCBI Taxonomy" id="49451"/>
    <lineage>
        <taxon>Eukaryota</taxon>
        <taxon>Viridiplantae</taxon>
        <taxon>Streptophyta</taxon>
        <taxon>Embryophyta</taxon>
        <taxon>Tracheophyta</taxon>
        <taxon>Spermatophyta</taxon>
        <taxon>Magnoliopsida</taxon>
        <taxon>eudicotyledons</taxon>
        <taxon>Gunneridae</taxon>
        <taxon>Pentapetalae</taxon>
        <taxon>asterids</taxon>
        <taxon>lamiids</taxon>
        <taxon>Solanales</taxon>
        <taxon>Solanaceae</taxon>
        <taxon>Nicotianoideae</taxon>
        <taxon>Nicotianeae</taxon>
        <taxon>Nicotiana</taxon>
    </lineage>
</organism>
<dbReference type="Gramene" id="OIT38081">
    <property type="protein sequence ID" value="OIT38081"/>
    <property type="gene ID" value="A4A49_04105"/>
</dbReference>